<gene>
    <name evidence="4" type="ORF">GCM10009799_16770</name>
</gene>
<dbReference type="Pfam" id="PF13191">
    <property type="entry name" value="AAA_16"/>
    <property type="match status" value="1"/>
</dbReference>
<dbReference type="InterPro" id="IPR027417">
    <property type="entry name" value="P-loop_NTPase"/>
</dbReference>
<dbReference type="EMBL" id="BAAAPC010000006">
    <property type="protein sequence ID" value="GAA1991527.1"/>
    <property type="molecule type" value="Genomic_DNA"/>
</dbReference>
<feature type="domain" description="HTH luxR-type" evidence="3">
    <location>
        <begin position="867"/>
        <end position="929"/>
    </location>
</feature>
<dbReference type="PRINTS" id="PR00038">
    <property type="entry name" value="HTHLUXR"/>
</dbReference>
<dbReference type="RefSeq" id="WP_344161316.1">
    <property type="nucleotide sequence ID" value="NZ_BAAAPC010000006.1"/>
</dbReference>
<dbReference type="Proteomes" id="UP001501585">
    <property type="component" value="Unassembled WGS sequence"/>
</dbReference>
<dbReference type="PANTHER" id="PTHR16305:SF35">
    <property type="entry name" value="TRANSCRIPTIONAL ACTIVATOR DOMAIN"/>
    <property type="match status" value="1"/>
</dbReference>
<dbReference type="SUPFAM" id="SSF46894">
    <property type="entry name" value="C-terminal effector domain of the bipartite response regulators"/>
    <property type="match status" value="1"/>
</dbReference>
<evidence type="ECO:0000259" key="3">
    <source>
        <dbReference type="PROSITE" id="PS50043"/>
    </source>
</evidence>
<protein>
    <submittedName>
        <fullName evidence="4">LuxR family transcriptional regulator</fullName>
    </submittedName>
</protein>
<proteinExistence type="predicted"/>
<dbReference type="Gene3D" id="1.25.40.10">
    <property type="entry name" value="Tetratricopeptide repeat domain"/>
    <property type="match status" value="1"/>
</dbReference>
<keyword evidence="2" id="KW-0067">ATP-binding</keyword>
<dbReference type="InterPro" id="IPR041664">
    <property type="entry name" value="AAA_16"/>
</dbReference>
<reference evidence="4 5" key="1">
    <citation type="journal article" date="2019" name="Int. J. Syst. Evol. Microbiol.">
        <title>The Global Catalogue of Microorganisms (GCM) 10K type strain sequencing project: providing services to taxonomists for standard genome sequencing and annotation.</title>
        <authorList>
            <consortium name="The Broad Institute Genomics Platform"/>
            <consortium name="The Broad Institute Genome Sequencing Center for Infectious Disease"/>
            <person name="Wu L."/>
            <person name="Ma J."/>
        </authorList>
    </citation>
    <scope>NUCLEOTIDE SEQUENCE [LARGE SCALE GENOMIC DNA]</scope>
    <source>
        <strain evidence="4 5">JCM 15313</strain>
    </source>
</reference>
<sequence>MLDVPPVTRSIRLRGRDREQSVVRRLLTDARADTSGALVVLGEPGIGKTCLLDDALRAAPEFTSLDARGVPTETDLAFAGLHRLLRPVMHHSAALPDPQRDALDAALGQAAAPAPEPFLLSVAVLNLLTEVAHDGPLLIRVDDAHWLDTASLDVLSFAARRSGSEGMVLLVAARSEARATAEDRVRLATGIPLHRLDPLDADAIHAILGDTAPHPLNDAVRAELAALAQGNPLAAVELVASLSPAQLAGADPLPCVPEPGGRLGRTYTERVDRLPAATRTLLLILAAGEELDLRVLVRAAEHAGVDLAALHPAEADGLVRAHEHAITFRHPLVRSAAYHTAGLAHRHRAHRILTRVYDETGDLCRGAWHRAATAPHHDEECGRELERVAVRERENSGYATSSRLFERAAELTRDSAATADRLIEAARDAWLSGRAERARTLLDRVRVPVDSQQQESVRGRAELLRGRIELGAGIAIDAHTALGGAAERLLPEHRDLALRTLLQSAEASTLAGDHRRFCHTAQRMAELRGLDEPPRTRLMFDYIAGKAAMYRGRHADAVAPLRRALDDAEGIDEPDALIWGGICALLLGAPVRAHALESRAVAVARRTGAVSAIPRALAYLTYAELWTGRFELASSNATEGLRLAEETGQRNCASHHRATLAMVAALHGEEGECHRQADAALRHAHSHDLGLSAALATWALAYLDLGMGRMNEAVARLRALANAGPGRGHAALRMLSAPHYMEAAMRTDDLERAEGALRTFDRWAEATDGDGVRALAARCRALRAEGSRAEEYFQEAITLHKSGYCDFERARTELLFGSMLRRSRQVRRAREHLYSALETFDGLNAAPWSCQARSELRATGEAVRPRERTAPAGLSPRQLQVARYVAEGATNREVAAQLFLSPRTVDHHLRNVFVKLGIRSRVELARMLS</sequence>
<dbReference type="PROSITE" id="PS50043">
    <property type="entry name" value="HTH_LUXR_2"/>
    <property type="match status" value="1"/>
</dbReference>
<evidence type="ECO:0000256" key="2">
    <source>
        <dbReference type="ARBA" id="ARBA00022840"/>
    </source>
</evidence>
<evidence type="ECO:0000313" key="5">
    <source>
        <dbReference type="Proteomes" id="UP001501585"/>
    </source>
</evidence>
<dbReference type="Pfam" id="PF00196">
    <property type="entry name" value="GerE"/>
    <property type="match status" value="1"/>
</dbReference>
<dbReference type="SUPFAM" id="SSF48452">
    <property type="entry name" value="TPR-like"/>
    <property type="match status" value="1"/>
</dbReference>
<dbReference type="SUPFAM" id="SSF52540">
    <property type="entry name" value="P-loop containing nucleoside triphosphate hydrolases"/>
    <property type="match status" value="1"/>
</dbReference>
<keyword evidence="5" id="KW-1185">Reference proteome</keyword>
<dbReference type="InterPro" id="IPR000792">
    <property type="entry name" value="Tscrpt_reg_LuxR_C"/>
</dbReference>
<accession>A0ABN2SS46</accession>
<dbReference type="InterPro" id="IPR036388">
    <property type="entry name" value="WH-like_DNA-bd_sf"/>
</dbReference>
<organism evidence="4 5">
    <name type="scientific">Nocardiopsis rhodophaea</name>
    <dbReference type="NCBI Taxonomy" id="280238"/>
    <lineage>
        <taxon>Bacteria</taxon>
        <taxon>Bacillati</taxon>
        <taxon>Actinomycetota</taxon>
        <taxon>Actinomycetes</taxon>
        <taxon>Streptosporangiales</taxon>
        <taxon>Nocardiopsidaceae</taxon>
        <taxon>Nocardiopsis</taxon>
    </lineage>
</organism>
<evidence type="ECO:0000313" key="4">
    <source>
        <dbReference type="EMBL" id="GAA1991527.1"/>
    </source>
</evidence>
<dbReference type="PANTHER" id="PTHR16305">
    <property type="entry name" value="TESTICULAR SOLUBLE ADENYLYL CYCLASE"/>
    <property type="match status" value="1"/>
</dbReference>
<dbReference type="PROSITE" id="PS00622">
    <property type="entry name" value="HTH_LUXR_1"/>
    <property type="match status" value="1"/>
</dbReference>
<dbReference type="SMART" id="SM00421">
    <property type="entry name" value="HTH_LUXR"/>
    <property type="match status" value="1"/>
</dbReference>
<dbReference type="Gene3D" id="1.10.10.10">
    <property type="entry name" value="Winged helix-like DNA-binding domain superfamily/Winged helix DNA-binding domain"/>
    <property type="match status" value="1"/>
</dbReference>
<name>A0ABN2SS46_9ACTN</name>
<dbReference type="CDD" id="cd06170">
    <property type="entry name" value="LuxR_C_like"/>
    <property type="match status" value="1"/>
</dbReference>
<keyword evidence="1" id="KW-0547">Nucleotide-binding</keyword>
<evidence type="ECO:0000256" key="1">
    <source>
        <dbReference type="ARBA" id="ARBA00022741"/>
    </source>
</evidence>
<dbReference type="InterPro" id="IPR011990">
    <property type="entry name" value="TPR-like_helical_dom_sf"/>
</dbReference>
<dbReference type="InterPro" id="IPR016032">
    <property type="entry name" value="Sig_transdc_resp-reg_C-effctor"/>
</dbReference>
<comment type="caution">
    <text evidence="4">The sequence shown here is derived from an EMBL/GenBank/DDBJ whole genome shotgun (WGS) entry which is preliminary data.</text>
</comment>